<comment type="similarity">
    <text evidence="1">Belongs to the sigma-70 factor family. ECF subfamily.</text>
</comment>
<evidence type="ECO:0000313" key="8">
    <source>
        <dbReference type="Proteomes" id="UP001600894"/>
    </source>
</evidence>
<dbReference type="Gene3D" id="1.10.1740.10">
    <property type="match status" value="1"/>
</dbReference>
<dbReference type="NCBIfam" id="TIGR02937">
    <property type="entry name" value="sigma70-ECF"/>
    <property type="match status" value="1"/>
</dbReference>
<dbReference type="InterPro" id="IPR039425">
    <property type="entry name" value="RNA_pol_sigma-70-like"/>
</dbReference>
<keyword evidence="2" id="KW-0805">Transcription regulation</keyword>
<evidence type="ECO:0000256" key="3">
    <source>
        <dbReference type="ARBA" id="ARBA00023082"/>
    </source>
</evidence>
<dbReference type="PANTHER" id="PTHR43133:SF8">
    <property type="entry name" value="RNA POLYMERASE SIGMA FACTOR HI_1459-RELATED"/>
    <property type="match status" value="1"/>
</dbReference>
<reference evidence="7 8" key="1">
    <citation type="submission" date="2024-04" db="EMBL/GenBank/DDBJ databases">
        <title>Defined microbial consortia suppress multidrug-resistant proinflammatory Enterobacteriaceae via ecological control.</title>
        <authorList>
            <person name="Furuichi M."/>
            <person name="Kawaguchi T."/>
            <person name="Pust M."/>
            <person name="Yasuma K."/>
            <person name="Plichta D."/>
            <person name="Hasegawa N."/>
            <person name="Ohya T."/>
            <person name="Bhattarai S."/>
            <person name="Sasajima S."/>
            <person name="Aoto Y."/>
            <person name="Tuganbaev T."/>
            <person name="Yaginuma M."/>
            <person name="Ueda M."/>
            <person name="Okahashi N."/>
            <person name="Amafuji K."/>
            <person name="Kiridooshi Y."/>
            <person name="Sugita K."/>
            <person name="Strazar M."/>
            <person name="Skelly A."/>
            <person name="Suda W."/>
            <person name="Hattori M."/>
            <person name="Nakamoto N."/>
            <person name="Caballero S."/>
            <person name="Norman J."/>
            <person name="Olle B."/>
            <person name="Tanoue T."/>
            <person name="Arita M."/>
            <person name="Bucci V."/>
            <person name="Atarashi K."/>
            <person name="Xavier R."/>
            <person name="Honda K."/>
        </authorList>
    </citation>
    <scope>NUCLEOTIDE SEQUENCE [LARGE SCALE GENOMIC DNA]</scope>
    <source>
        <strain evidence="8">f13</strain>
    </source>
</reference>
<keyword evidence="3" id="KW-0731">Sigma factor</keyword>
<feature type="domain" description="RNA polymerase sigma factor 70 region 4 type 2" evidence="6">
    <location>
        <begin position="117"/>
        <end position="167"/>
    </location>
</feature>
<dbReference type="SUPFAM" id="SSF88659">
    <property type="entry name" value="Sigma3 and sigma4 domains of RNA polymerase sigma factors"/>
    <property type="match status" value="1"/>
</dbReference>
<proteinExistence type="inferred from homology"/>
<dbReference type="InterPro" id="IPR013249">
    <property type="entry name" value="RNA_pol_sigma70_r4_t2"/>
</dbReference>
<sequence length="178" mass="21082">MDVESREKFEGMYLKYQGVLRRLAYEYEIPPDYIDDVVQDTFVSFAQYDYSLEQSEQGKKILLGRILKSRCMDFHRRLGNKPCQDVDDEDFIMEEFRIQSGRQSIPDFVASKERCFAILEAIERMPENWQQVANLKLIEGRSTEEVCQILNISEKACYSRVSRIRKSVEKLLRDESWP</sequence>
<dbReference type="InterPro" id="IPR036388">
    <property type="entry name" value="WH-like_DNA-bd_sf"/>
</dbReference>
<dbReference type="Gene3D" id="1.10.10.10">
    <property type="entry name" value="Winged helix-like DNA-binding domain superfamily/Winged helix DNA-binding domain"/>
    <property type="match status" value="1"/>
</dbReference>
<gene>
    <name evidence="7" type="ORF">F130042H8_03350</name>
</gene>
<dbReference type="RefSeq" id="WP_176255765.1">
    <property type="nucleotide sequence ID" value="NZ_BLTJ01000012.1"/>
</dbReference>
<dbReference type="EMBL" id="BAABXL010000001">
    <property type="protein sequence ID" value="GAA6267275.1"/>
    <property type="molecule type" value="Genomic_DNA"/>
</dbReference>
<dbReference type="Pfam" id="PF08281">
    <property type="entry name" value="Sigma70_r4_2"/>
    <property type="match status" value="1"/>
</dbReference>
<dbReference type="SUPFAM" id="SSF88946">
    <property type="entry name" value="Sigma2 domain of RNA polymerase sigma factors"/>
    <property type="match status" value="1"/>
</dbReference>
<evidence type="ECO:0000313" key="7">
    <source>
        <dbReference type="EMBL" id="GAA6267275.1"/>
    </source>
</evidence>
<dbReference type="PANTHER" id="PTHR43133">
    <property type="entry name" value="RNA POLYMERASE ECF-TYPE SIGMA FACTO"/>
    <property type="match status" value="1"/>
</dbReference>
<dbReference type="Proteomes" id="UP001600894">
    <property type="component" value="Unassembled WGS sequence"/>
</dbReference>
<name>A0ABQ0ATC7_9FIRM</name>
<evidence type="ECO:0000256" key="1">
    <source>
        <dbReference type="ARBA" id="ARBA00010641"/>
    </source>
</evidence>
<dbReference type="InterPro" id="IPR014284">
    <property type="entry name" value="RNA_pol_sigma-70_dom"/>
</dbReference>
<keyword evidence="4" id="KW-0238">DNA-binding</keyword>
<keyword evidence="5" id="KW-0804">Transcription</keyword>
<dbReference type="InterPro" id="IPR013324">
    <property type="entry name" value="RNA_pol_sigma_r3/r4-like"/>
</dbReference>
<keyword evidence="8" id="KW-1185">Reference proteome</keyword>
<dbReference type="InterPro" id="IPR013325">
    <property type="entry name" value="RNA_pol_sigma_r2"/>
</dbReference>
<organism evidence="7 8">
    <name type="scientific">Enterocloster alcoholdehydrogenati</name>
    <dbReference type="NCBI Taxonomy" id="2547410"/>
    <lineage>
        <taxon>Bacteria</taxon>
        <taxon>Bacillati</taxon>
        <taxon>Bacillota</taxon>
        <taxon>Clostridia</taxon>
        <taxon>Lachnospirales</taxon>
        <taxon>Lachnospiraceae</taxon>
        <taxon>Enterocloster</taxon>
    </lineage>
</organism>
<comment type="caution">
    <text evidence="7">The sequence shown here is derived from an EMBL/GenBank/DDBJ whole genome shotgun (WGS) entry which is preliminary data.</text>
</comment>
<evidence type="ECO:0000259" key="6">
    <source>
        <dbReference type="Pfam" id="PF08281"/>
    </source>
</evidence>
<evidence type="ECO:0000256" key="4">
    <source>
        <dbReference type="ARBA" id="ARBA00023125"/>
    </source>
</evidence>
<protein>
    <recommendedName>
        <fullName evidence="6">RNA polymerase sigma factor 70 region 4 type 2 domain-containing protein</fullName>
    </recommendedName>
</protein>
<evidence type="ECO:0000256" key="2">
    <source>
        <dbReference type="ARBA" id="ARBA00023015"/>
    </source>
</evidence>
<accession>A0ABQ0ATC7</accession>
<evidence type="ECO:0000256" key="5">
    <source>
        <dbReference type="ARBA" id="ARBA00023163"/>
    </source>
</evidence>